<dbReference type="SUPFAM" id="SSF81342">
    <property type="entry name" value="Transmembrane di-heme cytochromes"/>
    <property type="match status" value="1"/>
</dbReference>
<dbReference type="InterPro" id="IPR006471">
    <property type="entry name" value="Formate_DH_gsu"/>
</dbReference>
<dbReference type="Gene3D" id="1.20.950.20">
    <property type="entry name" value="Transmembrane di-heme cytochromes, Chain C"/>
    <property type="match status" value="1"/>
</dbReference>
<keyword evidence="6" id="KW-0349">Heme</keyword>
<dbReference type="NCBIfam" id="TIGR01583">
    <property type="entry name" value="formate-DH-gamm"/>
    <property type="match status" value="1"/>
</dbReference>
<dbReference type="EMBL" id="JAHCDA010000004">
    <property type="protein sequence ID" value="MBS7813014.1"/>
    <property type="molecule type" value="Genomic_DNA"/>
</dbReference>
<feature type="transmembrane region" description="Helical" evidence="14">
    <location>
        <begin position="73"/>
        <end position="94"/>
    </location>
</feature>
<keyword evidence="5" id="KW-1003">Cell membrane</keyword>
<evidence type="ECO:0000256" key="1">
    <source>
        <dbReference type="ARBA" id="ARBA00001971"/>
    </source>
</evidence>
<feature type="domain" description="Cytochrome b561 bacterial/Ni-hydrogenase" evidence="15">
    <location>
        <begin position="27"/>
        <end position="204"/>
    </location>
</feature>
<evidence type="ECO:0000256" key="11">
    <source>
        <dbReference type="ARBA" id="ARBA00023004"/>
    </source>
</evidence>
<evidence type="ECO:0000256" key="10">
    <source>
        <dbReference type="ARBA" id="ARBA00022989"/>
    </source>
</evidence>
<accession>A0ABS5QH50</accession>
<keyword evidence="7 14" id="KW-0812">Transmembrane</keyword>
<dbReference type="Proteomes" id="UP000766336">
    <property type="component" value="Unassembled WGS sequence"/>
</dbReference>
<evidence type="ECO:0000256" key="3">
    <source>
        <dbReference type="ARBA" id="ARBA00010747"/>
    </source>
</evidence>
<evidence type="ECO:0000259" key="15">
    <source>
        <dbReference type="Pfam" id="PF01292"/>
    </source>
</evidence>
<feature type="region of interest" description="Disordered" evidence="13">
    <location>
        <begin position="1"/>
        <end position="20"/>
    </location>
</feature>
<comment type="subcellular location">
    <subcellularLocation>
        <location evidence="2">Cell membrane</location>
        <topology evidence="2">Multi-pass membrane protein</topology>
    </subcellularLocation>
</comment>
<feature type="transmembrane region" description="Helical" evidence="14">
    <location>
        <begin position="168"/>
        <end position="192"/>
    </location>
</feature>
<evidence type="ECO:0000256" key="5">
    <source>
        <dbReference type="ARBA" id="ARBA00022475"/>
    </source>
</evidence>
<protein>
    <submittedName>
        <fullName evidence="16">Formate dehydrogenase subunit gamma</fullName>
    </submittedName>
</protein>
<dbReference type="InterPro" id="IPR051817">
    <property type="entry name" value="FDH_cytochrome_b556_subunit"/>
</dbReference>
<name>A0ABS5QH50_9PROT</name>
<keyword evidence="12 14" id="KW-0472">Membrane</keyword>
<keyword evidence="11" id="KW-0408">Iron</keyword>
<keyword evidence="4" id="KW-0813">Transport</keyword>
<keyword evidence="9" id="KW-0249">Electron transport</keyword>
<feature type="transmembrane region" description="Helical" evidence="14">
    <location>
        <begin position="37"/>
        <end position="61"/>
    </location>
</feature>
<evidence type="ECO:0000256" key="6">
    <source>
        <dbReference type="ARBA" id="ARBA00022617"/>
    </source>
</evidence>
<proteinExistence type="inferred from homology"/>
<comment type="cofactor">
    <cofactor evidence="1">
        <name>heme</name>
        <dbReference type="ChEBI" id="CHEBI:30413"/>
    </cofactor>
</comment>
<comment type="similarity">
    <text evidence="3">Belongs to the formate dehydrogenase gamma subunit family.</text>
</comment>
<gene>
    <name evidence="16" type="ORF">KHU32_18860</name>
</gene>
<reference evidence="16 17" key="1">
    <citation type="submission" date="2021-05" db="EMBL/GenBank/DDBJ databases">
        <title>Roseococcus sp. XZZS9, whole genome shotgun sequencing project.</title>
        <authorList>
            <person name="Zhao G."/>
            <person name="Shen L."/>
        </authorList>
    </citation>
    <scope>NUCLEOTIDE SEQUENCE [LARGE SCALE GENOMIC DNA]</scope>
    <source>
        <strain evidence="16 17">XZZS9</strain>
    </source>
</reference>
<evidence type="ECO:0000313" key="17">
    <source>
        <dbReference type="Proteomes" id="UP000766336"/>
    </source>
</evidence>
<keyword evidence="8" id="KW-0479">Metal-binding</keyword>
<dbReference type="InterPro" id="IPR016174">
    <property type="entry name" value="Di-haem_cyt_TM"/>
</dbReference>
<organism evidence="16 17">
    <name type="scientific">Roseococcus pinisoli</name>
    <dbReference type="NCBI Taxonomy" id="2835040"/>
    <lineage>
        <taxon>Bacteria</taxon>
        <taxon>Pseudomonadati</taxon>
        <taxon>Pseudomonadota</taxon>
        <taxon>Alphaproteobacteria</taxon>
        <taxon>Acetobacterales</taxon>
        <taxon>Roseomonadaceae</taxon>
        <taxon>Roseococcus</taxon>
    </lineage>
</organism>
<evidence type="ECO:0000256" key="12">
    <source>
        <dbReference type="ARBA" id="ARBA00023136"/>
    </source>
</evidence>
<dbReference type="PANTHER" id="PTHR30074">
    <property type="entry name" value="FORMATE DEHYDROGENASE, NITRATE-INDUCIBLE, CYTOCHROME B556 FDN SUBUNIT"/>
    <property type="match status" value="1"/>
</dbReference>
<dbReference type="Pfam" id="PF01292">
    <property type="entry name" value="Ni_hydr_CYTB"/>
    <property type="match status" value="1"/>
</dbReference>
<sequence length="232" mass="26041">MSQNTIPDGSAQPSDAVHSGPPVTVNRYGPLQRLNHWITATSLILLALSGLALFTPALFFLTGLFGGGQNTRLLHPWIGVVLFVSFFIFFFQLWRANLPERTDVVWVKRIGDVVAGHEERLPELGKYNAGQKFIFWGMTGLILVLIASGILIWDQYFGEATPIDVRRVAVLVHSIAAVLIICIFILHVYAAFWTRGTLSAMTRGTVTGGWAWRHHRKWLRQLVGRRRIDPAK</sequence>
<feature type="transmembrane region" description="Helical" evidence="14">
    <location>
        <begin position="133"/>
        <end position="156"/>
    </location>
</feature>
<evidence type="ECO:0000256" key="8">
    <source>
        <dbReference type="ARBA" id="ARBA00022723"/>
    </source>
</evidence>
<dbReference type="PANTHER" id="PTHR30074:SF6">
    <property type="entry name" value="FORMATE DEHYDROGENASE GAMMA SUBUNIT"/>
    <property type="match status" value="1"/>
</dbReference>
<evidence type="ECO:0000256" key="13">
    <source>
        <dbReference type="SAM" id="MobiDB-lite"/>
    </source>
</evidence>
<evidence type="ECO:0000256" key="14">
    <source>
        <dbReference type="SAM" id="Phobius"/>
    </source>
</evidence>
<keyword evidence="17" id="KW-1185">Reference proteome</keyword>
<feature type="compositionally biased region" description="Polar residues" evidence="13">
    <location>
        <begin position="1"/>
        <end position="13"/>
    </location>
</feature>
<evidence type="ECO:0000313" key="16">
    <source>
        <dbReference type="EMBL" id="MBS7813014.1"/>
    </source>
</evidence>
<evidence type="ECO:0000256" key="7">
    <source>
        <dbReference type="ARBA" id="ARBA00022692"/>
    </source>
</evidence>
<evidence type="ECO:0000256" key="4">
    <source>
        <dbReference type="ARBA" id="ARBA00022448"/>
    </source>
</evidence>
<evidence type="ECO:0000256" key="2">
    <source>
        <dbReference type="ARBA" id="ARBA00004651"/>
    </source>
</evidence>
<dbReference type="InterPro" id="IPR011577">
    <property type="entry name" value="Cyt_b561_bac/Ni-Hgenase"/>
</dbReference>
<keyword evidence="10 14" id="KW-1133">Transmembrane helix</keyword>
<comment type="caution">
    <text evidence="16">The sequence shown here is derived from an EMBL/GenBank/DDBJ whole genome shotgun (WGS) entry which is preliminary data.</text>
</comment>
<evidence type="ECO:0000256" key="9">
    <source>
        <dbReference type="ARBA" id="ARBA00022982"/>
    </source>
</evidence>